<dbReference type="InterPro" id="IPR036188">
    <property type="entry name" value="FAD/NAD-bd_sf"/>
</dbReference>
<dbReference type="RefSeq" id="WP_204203121.1">
    <property type="nucleotide sequence ID" value="NZ_JAFELM010000027.1"/>
</dbReference>
<dbReference type="Gene3D" id="3.30.9.10">
    <property type="entry name" value="D-Amino Acid Oxidase, subunit A, domain 2"/>
    <property type="match status" value="1"/>
</dbReference>
<name>A0ABS2DGZ1_9BACI</name>
<dbReference type="GO" id="GO:0043799">
    <property type="term" value="F:glycine oxidase activity"/>
    <property type="evidence" value="ECO:0007669"/>
    <property type="project" value="UniProtKB-EC"/>
</dbReference>
<reference evidence="7 8" key="1">
    <citation type="submission" date="2021-02" db="EMBL/GenBank/DDBJ databases">
        <title>Bacillus sp. RD4P76, an endophyte from a halophyte.</title>
        <authorList>
            <person name="Sun J.-Q."/>
        </authorList>
    </citation>
    <scope>NUCLEOTIDE SEQUENCE [LARGE SCALE GENOMIC DNA]</scope>
    <source>
        <strain evidence="7 8">RD4P76</strain>
    </source>
</reference>
<evidence type="ECO:0000259" key="6">
    <source>
        <dbReference type="Pfam" id="PF01266"/>
    </source>
</evidence>
<dbReference type="Gene3D" id="3.50.50.60">
    <property type="entry name" value="FAD/NAD(P)-binding domain"/>
    <property type="match status" value="1"/>
</dbReference>
<keyword evidence="3 7" id="KW-0560">Oxidoreductase</keyword>
<evidence type="ECO:0000256" key="4">
    <source>
        <dbReference type="ARBA" id="ARBA00049872"/>
    </source>
</evidence>
<sequence>MNSKHDVIIVGGGIIGHSISYSLSKKGMKTLVIEKGKINKRATSAAAGMLAALSEVTDESPLYDIARTSRNMFPKLRDELYENTGIDIELIQQGMLNIAHTEEDAAKLIKMTQFHQSKGEAACWVPTTELNELEPNLSSTICGAMFASNDGHVSPLKLATAFAEGAKNYGGRLLEFTEVTELLIQNERVVGVKTYTDEFYSKNVVIAGGAWASHLLKDLPIFPVKGECFSVTSQEKLITKTIFSDECYIVPKQGNRYIVGATVIQGTYDERVNVAGIHSLLNKAINLLPKLKEAKWEKVWAGIRPQTIDELPFIDEHPTLKGVYVAAGHYRNGILLSPITGERIANLITGEYVNFGTKAFSLKGREAIHEATHKW</sequence>
<accession>A0ABS2DGZ1</accession>
<protein>
    <recommendedName>
        <fullName evidence="5">glycine oxidase</fullName>
        <ecNumber evidence="5">1.4.3.19</ecNumber>
    </recommendedName>
</protein>
<dbReference type="InterPro" id="IPR012727">
    <property type="entry name" value="Gly_oxidase_ThiO"/>
</dbReference>
<dbReference type="Proteomes" id="UP001518925">
    <property type="component" value="Unassembled WGS sequence"/>
</dbReference>
<dbReference type="PANTHER" id="PTHR13847:SF289">
    <property type="entry name" value="GLYCINE OXIDASE"/>
    <property type="match status" value="1"/>
</dbReference>
<comment type="pathway">
    <text evidence="1">Cofactor biosynthesis; thiamine diphosphate biosynthesis.</text>
</comment>
<evidence type="ECO:0000313" key="8">
    <source>
        <dbReference type="Proteomes" id="UP001518925"/>
    </source>
</evidence>
<dbReference type="InterPro" id="IPR006076">
    <property type="entry name" value="FAD-dep_OxRdtase"/>
</dbReference>
<evidence type="ECO:0000256" key="1">
    <source>
        <dbReference type="ARBA" id="ARBA00004948"/>
    </source>
</evidence>
<evidence type="ECO:0000256" key="2">
    <source>
        <dbReference type="ARBA" id="ARBA00022977"/>
    </source>
</evidence>
<gene>
    <name evidence="7" type="primary">thiO</name>
    <name evidence="7" type="ORF">JR050_08725</name>
</gene>
<dbReference type="NCBIfam" id="TIGR02352">
    <property type="entry name" value="thiamin_ThiO"/>
    <property type="match status" value="1"/>
</dbReference>
<dbReference type="SUPFAM" id="SSF54373">
    <property type="entry name" value="FAD-linked reductases, C-terminal domain"/>
    <property type="match status" value="1"/>
</dbReference>
<dbReference type="EMBL" id="JAFELM010000027">
    <property type="protein sequence ID" value="MBM6617750.1"/>
    <property type="molecule type" value="Genomic_DNA"/>
</dbReference>
<dbReference type="SUPFAM" id="SSF51905">
    <property type="entry name" value="FAD/NAD(P)-binding domain"/>
    <property type="match status" value="1"/>
</dbReference>
<dbReference type="EC" id="1.4.3.19" evidence="5"/>
<dbReference type="Pfam" id="PF01266">
    <property type="entry name" value="DAO"/>
    <property type="match status" value="1"/>
</dbReference>
<evidence type="ECO:0000256" key="3">
    <source>
        <dbReference type="ARBA" id="ARBA00023002"/>
    </source>
</evidence>
<keyword evidence="8" id="KW-1185">Reference proteome</keyword>
<proteinExistence type="predicted"/>
<comment type="caution">
    <text evidence="7">The sequence shown here is derived from an EMBL/GenBank/DDBJ whole genome shotgun (WGS) entry which is preliminary data.</text>
</comment>
<keyword evidence="2" id="KW-0784">Thiamine biosynthesis</keyword>
<organism evidence="7 8">
    <name type="scientific">Bacillus suaedaesalsae</name>
    <dbReference type="NCBI Taxonomy" id="2810349"/>
    <lineage>
        <taxon>Bacteria</taxon>
        <taxon>Bacillati</taxon>
        <taxon>Bacillota</taxon>
        <taxon>Bacilli</taxon>
        <taxon>Bacillales</taxon>
        <taxon>Bacillaceae</taxon>
        <taxon>Bacillus</taxon>
    </lineage>
</organism>
<dbReference type="PANTHER" id="PTHR13847">
    <property type="entry name" value="SARCOSINE DEHYDROGENASE-RELATED"/>
    <property type="match status" value="1"/>
</dbReference>
<feature type="domain" description="FAD dependent oxidoreductase" evidence="6">
    <location>
        <begin position="6"/>
        <end position="347"/>
    </location>
</feature>
<comment type="catalytic activity">
    <reaction evidence="4">
        <text>glycine + O2 + H2O = glyoxylate + H2O2 + NH4(+)</text>
        <dbReference type="Rhea" id="RHEA:11532"/>
        <dbReference type="ChEBI" id="CHEBI:15377"/>
        <dbReference type="ChEBI" id="CHEBI:15379"/>
        <dbReference type="ChEBI" id="CHEBI:16240"/>
        <dbReference type="ChEBI" id="CHEBI:28938"/>
        <dbReference type="ChEBI" id="CHEBI:36655"/>
        <dbReference type="ChEBI" id="CHEBI:57305"/>
        <dbReference type="EC" id="1.4.3.19"/>
    </reaction>
</comment>
<evidence type="ECO:0000313" key="7">
    <source>
        <dbReference type="EMBL" id="MBM6617750.1"/>
    </source>
</evidence>
<evidence type="ECO:0000256" key="5">
    <source>
        <dbReference type="ARBA" id="ARBA00050018"/>
    </source>
</evidence>